<protein>
    <submittedName>
        <fullName evidence="3">14266_t:CDS:1</fullName>
    </submittedName>
</protein>
<dbReference type="GO" id="GO:0016020">
    <property type="term" value="C:membrane"/>
    <property type="evidence" value="ECO:0007669"/>
    <property type="project" value="TreeGrafter"/>
</dbReference>
<feature type="transmembrane region" description="Helical" evidence="1">
    <location>
        <begin position="233"/>
        <end position="252"/>
    </location>
</feature>
<dbReference type="GO" id="GO:0016747">
    <property type="term" value="F:acyltransferase activity, transferring groups other than amino-acyl groups"/>
    <property type="evidence" value="ECO:0007669"/>
    <property type="project" value="InterPro"/>
</dbReference>
<comment type="caution">
    <text evidence="3">The sequence shown here is derived from an EMBL/GenBank/DDBJ whole genome shotgun (WGS) entry which is preliminary data.</text>
</comment>
<keyword evidence="1" id="KW-1133">Transmembrane helix</keyword>
<keyword evidence="1" id="KW-0812">Transmembrane</keyword>
<organism evidence="3 4">
    <name type="scientific">Dentiscutata erythropus</name>
    <dbReference type="NCBI Taxonomy" id="1348616"/>
    <lineage>
        <taxon>Eukaryota</taxon>
        <taxon>Fungi</taxon>
        <taxon>Fungi incertae sedis</taxon>
        <taxon>Mucoromycota</taxon>
        <taxon>Glomeromycotina</taxon>
        <taxon>Glomeromycetes</taxon>
        <taxon>Diversisporales</taxon>
        <taxon>Gigasporaceae</taxon>
        <taxon>Dentiscutata</taxon>
    </lineage>
</organism>
<name>A0A9N8WKY0_9GLOM</name>
<dbReference type="Pfam" id="PF01757">
    <property type="entry name" value="Acyl_transf_3"/>
    <property type="match status" value="1"/>
</dbReference>
<dbReference type="AlphaFoldDB" id="A0A9N8WKY0"/>
<dbReference type="PANTHER" id="PTHR23028:SF53">
    <property type="entry name" value="ACYL_TRANSF_3 DOMAIN-CONTAINING PROTEIN"/>
    <property type="match status" value="1"/>
</dbReference>
<evidence type="ECO:0000259" key="2">
    <source>
        <dbReference type="Pfam" id="PF01757"/>
    </source>
</evidence>
<evidence type="ECO:0000256" key="1">
    <source>
        <dbReference type="SAM" id="Phobius"/>
    </source>
</evidence>
<gene>
    <name evidence="3" type="ORF">DERYTH_LOCUS2281</name>
</gene>
<dbReference type="InterPro" id="IPR002656">
    <property type="entry name" value="Acyl_transf_3_dom"/>
</dbReference>
<dbReference type="Proteomes" id="UP000789405">
    <property type="component" value="Unassembled WGS sequence"/>
</dbReference>
<feature type="transmembrane region" description="Helical" evidence="1">
    <location>
        <begin position="281"/>
        <end position="302"/>
    </location>
</feature>
<reference evidence="3" key="1">
    <citation type="submission" date="2021-06" db="EMBL/GenBank/DDBJ databases">
        <authorList>
            <person name="Kallberg Y."/>
            <person name="Tangrot J."/>
            <person name="Rosling A."/>
        </authorList>
    </citation>
    <scope>NUCLEOTIDE SEQUENCE</scope>
    <source>
        <strain evidence="3">MA453B</strain>
    </source>
</reference>
<keyword evidence="1" id="KW-0472">Membrane</keyword>
<dbReference type="GO" id="GO:0000271">
    <property type="term" value="P:polysaccharide biosynthetic process"/>
    <property type="evidence" value="ECO:0007669"/>
    <property type="project" value="TreeGrafter"/>
</dbReference>
<evidence type="ECO:0000313" key="4">
    <source>
        <dbReference type="Proteomes" id="UP000789405"/>
    </source>
</evidence>
<sequence length="335" mass="39526">MDLKQNQKIFHAEFLDGIRGVAALCVVYEHSQRLFNQSLPFTTFDYVGYLGVRCFFVLSAFLLTFRSMLDWERYHENIEVEKHIGTDARSRCAYESKIDLEMYLTDVPLLSKTTENSSTKTKYNISYKFLSYIQSKIWIKHQIAIKLWLKFFLRRFMRVYPPYAILLFIIAYNDFVNKSYHGRIDTSNLISHLYLHKANFIFWTIPTEMKILGMPRMPHMRYVLELENSFGGFLYAILILISFSIYLLHPIAQTFVNEYLTQIGISGAEKELDKEEKANDILDAVIMSYVLTIILSWLYYLFVEKPSMNLANYITKRWLNEVKQAKSDNKTINVE</sequence>
<dbReference type="PANTHER" id="PTHR23028">
    <property type="entry name" value="ACETYLTRANSFERASE"/>
    <property type="match status" value="1"/>
</dbReference>
<dbReference type="EMBL" id="CAJVPY010000710">
    <property type="protein sequence ID" value="CAG8488281.1"/>
    <property type="molecule type" value="Genomic_DNA"/>
</dbReference>
<dbReference type="OrthoDB" id="2420261at2759"/>
<dbReference type="InterPro" id="IPR050879">
    <property type="entry name" value="Acyltransferase_3"/>
</dbReference>
<feature type="domain" description="Acyltransferase 3" evidence="2">
    <location>
        <begin position="14"/>
        <end position="74"/>
    </location>
</feature>
<proteinExistence type="predicted"/>
<accession>A0A9N8WKY0</accession>
<keyword evidence="4" id="KW-1185">Reference proteome</keyword>
<feature type="transmembrane region" description="Helical" evidence="1">
    <location>
        <begin position="156"/>
        <end position="173"/>
    </location>
</feature>
<evidence type="ECO:0000313" key="3">
    <source>
        <dbReference type="EMBL" id="CAG8488281.1"/>
    </source>
</evidence>